<dbReference type="Pfam" id="PF13480">
    <property type="entry name" value="Acetyltransf_6"/>
    <property type="match status" value="1"/>
</dbReference>
<dbReference type="InterPro" id="IPR016181">
    <property type="entry name" value="Acyl_CoA_acyltransferase"/>
</dbReference>
<feature type="domain" description="BioF2-like acetyltransferase" evidence="12">
    <location>
        <begin position="140"/>
        <end position="269"/>
    </location>
</feature>
<evidence type="ECO:0000256" key="6">
    <source>
        <dbReference type="ARBA" id="ARBA00023315"/>
    </source>
</evidence>
<evidence type="ECO:0000256" key="8">
    <source>
        <dbReference type="ARBA" id="ARBA00039074"/>
    </source>
</evidence>
<dbReference type="GO" id="GO:0009252">
    <property type="term" value="P:peptidoglycan biosynthetic process"/>
    <property type="evidence" value="ECO:0007669"/>
    <property type="project" value="UniProtKB-KW"/>
</dbReference>
<dbReference type="InterPro" id="IPR038740">
    <property type="entry name" value="BioF2-like_GNAT_dom"/>
</dbReference>
<evidence type="ECO:0000313" key="13">
    <source>
        <dbReference type="EMBL" id="MBB5179278.1"/>
    </source>
</evidence>
<dbReference type="GO" id="GO:0008360">
    <property type="term" value="P:regulation of cell shape"/>
    <property type="evidence" value="ECO:0007669"/>
    <property type="project" value="UniProtKB-KW"/>
</dbReference>
<proteinExistence type="inferred from homology"/>
<comment type="subcellular location">
    <subcellularLocation>
        <location evidence="1">Cytoplasm</location>
    </subcellularLocation>
</comment>
<protein>
    <recommendedName>
        <fullName evidence="9">Lipid II:glycine glycyltransferase</fullName>
        <ecNumber evidence="8">2.3.2.16</ecNumber>
    </recommendedName>
    <alternativeName>
        <fullName evidence="10">Factor essential for expression of methicillin resistance X</fullName>
    </alternativeName>
</protein>
<comment type="similarity">
    <text evidence="2">Belongs to the FemABX family.</text>
</comment>
<evidence type="ECO:0000256" key="11">
    <source>
        <dbReference type="ARBA" id="ARBA00048654"/>
    </source>
</evidence>
<dbReference type="Proteomes" id="UP000525923">
    <property type="component" value="Unassembled WGS sequence"/>
</dbReference>
<dbReference type="PANTHER" id="PTHR36174:SF1">
    <property type="entry name" value="LIPID II:GLYCINE GLYCYLTRANSFERASE"/>
    <property type="match status" value="1"/>
</dbReference>
<keyword evidence="4" id="KW-0133">Cell shape</keyword>
<sequence>MMDIFFEPDYGRLYEEIEGGVCEAYEFSHPLGSVTHLFIKRQTPILVDEKKYYDIVTPYGYGGPLITCSAEGDKAELVCAFKDAFQQYCDANHIVGEFVRFHPVLGNAEDFKECYDVEFMRKTVGTNLKDFDDPVQEEFSKSTRKAIRHALRLGIETRITVNPENLDKFAELYHINMERVHADMFYYFDKAYFDRILQYFGEHVVLVEALFEGEVIGAEMHFIYNNLIHTHLSGTLEGYHHLSPVYVMTYAIALWGKENGIELIHAGGGFTNEPDDSLLLFKKKFGKNTEFDFHVGRKVWNEAVYAELCAASGAAKEEQFFPAYRAKGTWNVSRV</sequence>
<comment type="caution">
    <text evidence="13">The sequence shown here is derived from an EMBL/GenBank/DDBJ whole genome shotgun (WGS) entry which is preliminary data.</text>
</comment>
<dbReference type="Gene3D" id="3.40.630.30">
    <property type="match status" value="1"/>
</dbReference>
<name>A0A7W8CPQ2_9BACL</name>
<evidence type="ECO:0000256" key="7">
    <source>
        <dbReference type="ARBA" id="ARBA00023316"/>
    </source>
</evidence>
<dbReference type="RefSeq" id="WP_135504649.1">
    <property type="nucleotide sequence ID" value="NZ_JACHHE010000002.1"/>
</dbReference>
<keyword evidence="5" id="KW-0573">Peptidoglycan synthesis</keyword>
<evidence type="ECO:0000256" key="1">
    <source>
        <dbReference type="ARBA" id="ARBA00004496"/>
    </source>
</evidence>
<dbReference type="EMBL" id="JACHHE010000002">
    <property type="protein sequence ID" value="MBB5179278.1"/>
    <property type="molecule type" value="Genomic_DNA"/>
</dbReference>
<dbReference type="SUPFAM" id="SSF55729">
    <property type="entry name" value="Acyl-CoA N-acyltransferases (Nat)"/>
    <property type="match status" value="1"/>
</dbReference>
<organism evidence="13 14">
    <name type="scientific">Planococcus koreensis</name>
    <dbReference type="NCBI Taxonomy" id="112331"/>
    <lineage>
        <taxon>Bacteria</taxon>
        <taxon>Bacillati</taxon>
        <taxon>Bacillota</taxon>
        <taxon>Bacilli</taxon>
        <taxon>Bacillales</taxon>
        <taxon>Caryophanaceae</taxon>
        <taxon>Planococcus</taxon>
    </lineage>
</organism>
<dbReference type="PROSITE" id="PS51191">
    <property type="entry name" value="FEMABX"/>
    <property type="match status" value="1"/>
</dbReference>
<evidence type="ECO:0000256" key="4">
    <source>
        <dbReference type="ARBA" id="ARBA00022960"/>
    </source>
</evidence>
<comment type="catalytic activity">
    <reaction evidence="11">
        <text>beta-D-GlcNAc-(1-&gt;4)-Mur2Ac(oyl-L-Ala-D-isoglutaminyl-L-Lys-D-Ala-D-Ala)-di-trans,octa-cis-undecaprenyl diphosphate + glycyl-tRNA(Gly) = beta-D-GlcNAc-(1-&gt;4)-Mur2Ac(oyl-L-Ala-D-isoglutaminyl-L-Lys-(N(6)-Gly)-D-Ala-D-Ala)-di-trans,octa-cis-undecaprenyl diphosphate + tRNA(Gly) + H(+)</text>
        <dbReference type="Rhea" id="RHEA:30435"/>
        <dbReference type="Rhea" id="RHEA-COMP:9664"/>
        <dbReference type="Rhea" id="RHEA-COMP:9683"/>
        <dbReference type="ChEBI" id="CHEBI:15378"/>
        <dbReference type="ChEBI" id="CHEBI:62233"/>
        <dbReference type="ChEBI" id="CHEBI:62234"/>
        <dbReference type="ChEBI" id="CHEBI:78442"/>
        <dbReference type="ChEBI" id="CHEBI:78522"/>
        <dbReference type="EC" id="2.3.2.16"/>
    </reaction>
</comment>
<evidence type="ECO:0000256" key="3">
    <source>
        <dbReference type="ARBA" id="ARBA00022679"/>
    </source>
</evidence>
<dbReference type="PANTHER" id="PTHR36174">
    <property type="entry name" value="LIPID II:GLYCINE GLYCYLTRANSFERASE"/>
    <property type="match status" value="1"/>
</dbReference>
<keyword evidence="3" id="KW-0808">Transferase</keyword>
<keyword evidence="6" id="KW-0012">Acyltransferase</keyword>
<evidence type="ECO:0000259" key="12">
    <source>
        <dbReference type="Pfam" id="PF13480"/>
    </source>
</evidence>
<dbReference type="InterPro" id="IPR050644">
    <property type="entry name" value="PG_Glycine_Bridge_Synth"/>
</dbReference>
<reference evidence="13 14" key="1">
    <citation type="submission" date="2020-08" db="EMBL/GenBank/DDBJ databases">
        <title>Genomic Encyclopedia of Type Strains, Phase IV (KMG-IV): sequencing the most valuable type-strain genomes for metagenomic binning, comparative biology and taxonomic classification.</title>
        <authorList>
            <person name="Goeker M."/>
        </authorList>
    </citation>
    <scope>NUCLEOTIDE SEQUENCE [LARGE SCALE GENOMIC DNA]</scope>
    <source>
        <strain evidence="13 14">DSM 15895</strain>
    </source>
</reference>
<evidence type="ECO:0000256" key="9">
    <source>
        <dbReference type="ARBA" id="ARBA00040679"/>
    </source>
</evidence>
<keyword evidence="7" id="KW-0961">Cell wall biogenesis/degradation</keyword>
<dbReference type="OrthoDB" id="9785911at2"/>
<accession>A0A7W8CPQ2</accession>
<gene>
    <name evidence="13" type="ORF">HNQ44_000702</name>
</gene>
<evidence type="ECO:0000313" key="14">
    <source>
        <dbReference type="Proteomes" id="UP000525923"/>
    </source>
</evidence>
<keyword evidence="14" id="KW-1185">Reference proteome</keyword>
<dbReference type="EC" id="2.3.2.16" evidence="8"/>
<evidence type="ECO:0000256" key="2">
    <source>
        <dbReference type="ARBA" id="ARBA00009943"/>
    </source>
</evidence>
<dbReference type="GO" id="GO:0071555">
    <property type="term" value="P:cell wall organization"/>
    <property type="evidence" value="ECO:0007669"/>
    <property type="project" value="UniProtKB-KW"/>
</dbReference>
<dbReference type="AlphaFoldDB" id="A0A7W8CPQ2"/>
<evidence type="ECO:0000256" key="10">
    <source>
        <dbReference type="ARBA" id="ARBA00042933"/>
    </source>
</evidence>
<dbReference type="InterPro" id="IPR003447">
    <property type="entry name" value="FEMABX"/>
</dbReference>
<evidence type="ECO:0000256" key="5">
    <source>
        <dbReference type="ARBA" id="ARBA00022984"/>
    </source>
</evidence>
<dbReference type="GO" id="GO:0016755">
    <property type="term" value="F:aminoacyltransferase activity"/>
    <property type="evidence" value="ECO:0007669"/>
    <property type="project" value="InterPro"/>
</dbReference>
<dbReference type="GO" id="GO:0005737">
    <property type="term" value="C:cytoplasm"/>
    <property type="evidence" value="ECO:0007669"/>
    <property type="project" value="UniProtKB-SubCell"/>
</dbReference>